<name>A0AAV4TQ11_CAEEX</name>
<accession>A0AAV4TQ11</accession>
<gene>
    <name evidence="2" type="ORF">CEXT_53971</name>
</gene>
<keyword evidence="3" id="KW-1185">Reference proteome</keyword>
<evidence type="ECO:0000313" key="3">
    <source>
        <dbReference type="Proteomes" id="UP001054945"/>
    </source>
</evidence>
<sequence>MATEEKSMGPFGYYPPCTFNKYIYAVLMTNKEIVASYDTEHRNCLHPKFRKSKTCENRSSVGKDGLADAPGDGDRITCKRNAPK</sequence>
<dbReference type="AlphaFoldDB" id="A0AAV4TQ11"/>
<dbReference type="Proteomes" id="UP001054945">
    <property type="component" value="Unassembled WGS sequence"/>
</dbReference>
<feature type="region of interest" description="Disordered" evidence="1">
    <location>
        <begin position="55"/>
        <end position="84"/>
    </location>
</feature>
<proteinExistence type="predicted"/>
<evidence type="ECO:0000256" key="1">
    <source>
        <dbReference type="SAM" id="MobiDB-lite"/>
    </source>
</evidence>
<protein>
    <submittedName>
        <fullName evidence="2">Uncharacterized protein</fullName>
    </submittedName>
</protein>
<evidence type="ECO:0000313" key="2">
    <source>
        <dbReference type="EMBL" id="GIY48653.1"/>
    </source>
</evidence>
<dbReference type="EMBL" id="BPLR01011739">
    <property type="protein sequence ID" value="GIY48653.1"/>
    <property type="molecule type" value="Genomic_DNA"/>
</dbReference>
<reference evidence="2 3" key="1">
    <citation type="submission" date="2021-06" db="EMBL/GenBank/DDBJ databases">
        <title>Caerostris extrusa draft genome.</title>
        <authorList>
            <person name="Kono N."/>
            <person name="Arakawa K."/>
        </authorList>
    </citation>
    <scope>NUCLEOTIDE SEQUENCE [LARGE SCALE GENOMIC DNA]</scope>
</reference>
<comment type="caution">
    <text evidence="2">The sequence shown here is derived from an EMBL/GenBank/DDBJ whole genome shotgun (WGS) entry which is preliminary data.</text>
</comment>
<organism evidence="2 3">
    <name type="scientific">Caerostris extrusa</name>
    <name type="common">Bark spider</name>
    <name type="synonym">Caerostris bankana</name>
    <dbReference type="NCBI Taxonomy" id="172846"/>
    <lineage>
        <taxon>Eukaryota</taxon>
        <taxon>Metazoa</taxon>
        <taxon>Ecdysozoa</taxon>
        <taxon>Arthropoda</taxon>
        <taxon>Chelicerata</taxon>
        <taxon>Arachnida</taxon>
        <taxon>Araneae</taxon>
        <taxon>Araneomorphae</taxon>
        <taxon>Entelegynae</taxon>
        <taxon>Araneoidea</taxon>
        <taxon>Araneidae</taxon>
        <taxon>Caerostris</taxon>
    </lineage>
</organism>